<comment type="caution">
    <text evidence="2">The sequence shown here is derived from an EMBL/GenBank/DDBJ whole genome shotgun (WGS) entry which is preliminary data.</text>
</comment>
<dbReference type="Pfam" id="PF12697">
    <property type="entry name" value="Abhydrolase_6"/>
    <property type="match status" value="1"/>
</dbReference>
<dbReference type="AlphaFoldDB" id="A0A1J5P740"/>
<dbReference type="InterPro" id="IPR050266">
    <property type="entry name" value="AB_hydrolase_sf"/>
</dbReference>
<dbReference type="SUPFAM" id="SSF53474">
    <property type="entry name" value="alpha/beta-Hydrolases"/>
    <property type="match status" value="1"/>
</dbReference>
<dbReference type="EC" id="3.7.1.13" evidence="2"/>
<reference evidence="2" key="1">
    <citation type="submission" date="2016-10" db="EMBL/GenBank/DDBJ databases">
        <title>Sequence of Gallionella enrichment culture.</title>
        <authorList>
            <person name="Poehlein A."/>
            <person name="Muehling M."/>
            <person name="Daniel R."/>
        </authorList>
    </citation>
    <scope>NUCLEOTIDE SEQUENCE</scope>
</reference>
<dbReference type="Gene3D" id="3.40.50.1820">
    <property type="entry name" value="alpha/beta hydrolase"/>
    <property type="match status" value="1"/>
</dbReference>
<gene>
    <name evidence="2" type="primary">carC_3</name>
    <name evidence="2" type="ORF">GALL_510120</name>
</gene>
<dbReference type="PANTHER" id="PTHR43798">
    <property type="entry name" value="MONOACYLGLYCEROL LIPASE"/>
    <property type="match status" value="1"/>
</dbReference>
<dbReference type="PRINTS" id="PR00111">
    <property type="entry name" value="ABHYDROLASE"/>
</dbReference>
<dbReference type="InterPro" id="IPR029058">
    <property type="entry name" value="AB_hydrolase_fold"/>
</dbReference>
<dbReference type="GO" id="GO:0016020">
    <property type="term" value="C:membrane"/>
    <property type="evidence" value="ECO:0007669"/>
    <property type="project" value="TreeGrafter"/>
</dbReference>
<protein>
    <submittedName>
        <fullName evidence="2">2-hydroxy-6-oxo-6-(2'-aminophenyl)hexa-2, 4-dienoic acid hydrolase</fullName>
        <ecNumber evidence="2">3.7.1.13</ecNumber>
    </submittedName>
</protein>
<organism evidence="2">
    <name type="scientific">mine drainage metagenome</name>
    <dbReference type="NCBI Taxonomy" id="410659"/>
    <lineage>
        <taxon>unclassified sequences</taxon>
        <taxon>metagenomes</taxon>
        <taxon>ecological metagenomes</taxon>
    </lineage>
</organism>
<dbReference type="PANTHER" id="PTHR43798:SF33">
    <property type="entry name" value="HYDROLASE, PUTATIVE (AFU_ORTHOLOGUE AFUA_2G14860)-RELATED"/>
    <property type="match status" value="1"/>
</dbReference>
<dbReference type="PRINTS" id="PR00412">
    <property type="entry name" value="EPOXHYDRLASE"/>
</dbReference>
<feature type="domain" description="AB hydrolase-1" evidence="1">
    <location>
        <begin position="22"/>
        <end position="258"/>
    </location>
</feature>
<proteinExistence type="predicted"/>
<dbReference type="GO" id="GO:0018768">
    <property type="term" value="F:2-hydroxy-6-oxo-6-(2'-aminophenyl)hexa-2,4-dienoate hydrolase activity"/>
    <property type="evidence" value="ECO:0007669"/>
    <property type="project" value="UniProtKB-EC"/>
</dbReference>
<dbReference type="InterPro" id="IPR000073">
    <property type="entry name" value="AB_hydrolase_1"/>
</dbReference>
<dbReference type="EMBL" id="MLJW01005945">
    <property type="protein sequence ID" value="OIQ67409.1"/>
    <property type="molecule type" value="Genomic_DNA"/>
</dbReference>
<dbReference type="InterPro" id="IPR000639">
    <property type="entry name" value="Epox_hydrolase-like"/>
</dbReference>
<keyword evidence="2" id="KW-0378">Hydrolase</keyword>
<evidence type="ECO:0000313" key="2">
    <source>
        <dbReference type="EMBL" id="OIQ67409.1"/>
    </source>
</evidence>
<evidence type="ECO:0000259" key="1">
    <source>
        <dbReference type="Pfam" id="PF12697"/>
    </source>
</evidence>
<sequence>MPVLSKGSLKIDHTDDGAGQPVVLIHSSVSANRQWRALGEALKDRYRVLAVNLYGYGETTPWPGTSPQSLYAQAQLIMAVCEEMDTPVHLVGHSFGGSVALKAAMLLGSRVGSLTLLEPNPFYLLKQGGRTQAFLESRGLRDHVKCYGSLGDWLKVAERFADYWLGDGSWSTMPEKRRAAFADALPPNFHEWDAVMEEETTVDEWKTLTTRTMVVSDKATRLPIREIVDIFTTACPHWSFRSIAEGGHMAPLTRPELINPIVRAFLDAGSA</sequence>
<name>A0A1J5P740_9ZZZZ</name>
<accession>A0A1J5P740</accession>